<keyword evidence="2 5" id="KW-0812">Transmembrane</keyword>
<evidence type="ECO:0000313" key="7">
    <source>
        <dbReference type="EMBL" id="PNF38357.1"/>
    </source>
</evidence>
<gene>
    <name evidence="7" type="ORF">B7P43_G10529</name>
</gene>
<sequence>MIYFAKPGLAEDLYIVQKKEFSVTCYICAMLTLNERPGIYMRGKHIFSSESMLHKDYDCKGSVEKKSLVVSLKVPGYRAMGYHGSTSDAVQVAVGDFGRWQAGISLLMAFLKLPIAWFQLSIIVLETHTDFWCARPHSYANLSVDEWRNFSHPRLRNGGYDACRIYNLNYTNDDVRDASERRDTVECQSWEYNREVFKENIVTEWNLVCSRSVMVDIAQATFMLGVLLGNVLFGIAADRIGRKVPLIFAIGLQAAAGVLSAYSPWFSGFLVARFFMAVATGGTMIISFVLVMEIVGNKWRTTIAILYQIPFSLGICLMAGVSYLQRDWRDFQFTLSAISAVFLVYWWFIPESPRWLMAVGRDMEALRIFESAARWNNRDVTAVKEAVQRTRSEREDFGGDRKATLADLMRTPNLRRNSLSLFFSWFMAGLSFFGFSQTLSKVGGNVFVTTVIAGIIGVPGTLACIYVVRFGRKKSICTSHIVTAVSCLLLIAVPTGQHHISSDFVVRY</sequence>
<dbReference type="InterPro" id="IPR005828">
    <property type="entry name" value="MFS_sugar_transport-like"/>
</dbReference>
<dbReference type="PANTHER" id="PTHR24064">
    <property type="entry name" value="SOLUTE CARRIER FAMILY 22 MEMBER"/>
    <property type="match status" value="1"/>
</dbReference>
<evidence type="ECO:0000256" key="5">
    <source>
        <dbReference type="SAM" id="Phobius"/>
    </source>
</evidence>
<proteinExistence type="predicted"/>
<keyword evidence="8" id="KW-1185">Reference proteome</keyword>
<dbReference type="PROSITE" id="PS50850">
    <property type="entry name" value="MFS"/>
    <property type="match status" value="1"/>
</dbReference>
<dbReference type="STRING" id="105785.A0A2J7RBZ5"/>
<dbReference type="InParanoid" id="A0A2J7RBZ5"/>
<feature type="domain" description="Major facilitator superfamily (MFS) profile" evidence="6">
    <location>
        <begin position="105"/>
        <end position="508"/>
    </location>
</feature>
<feature type="transmembrane region" description="Helical" evidence="5">
    <location>
        <begin position="331"/>
        <end position="348"/>
    </location>
</feature>
<comment type="caution">
    <text evidence="7">The sequence shown here is derived from an EMBL/GenBank/DDBJ whole genome shotgun (WGS) entry which is preliminary data.</text>
</comment>
<evidence type="ECO:0000256" key="1">
    <source>
        <dbReference type="ARBA" id="ARBA00004141"/>
    </source>
</evidence>
<dbReference type="Pfam" id="PF00083">
    <property type="entry name" value="Sugar_tr"/>
    <property type="match status" value="1"/>
</dbReference>
<dbReference type="AlphaFoldDB" id="A0A2J7RBZ5"/>
<feature type="transmembrane region" description="Helical" evidence="5">
    <location>
        <begin position="446"/>
        <end position="468"/>
    </location>
</feature>
<dbReference type="GO" id="GO:0016020">
    <property type="term" value="C:membrane"/>
    <property type="evidence" value="ECO:0007669"/>
    <property type="project" value="UniProtKB-SubCell"/>
</dbReference>
<feature type="transmembrane region" description="Helical" evidence="5">
    <location>
        <begin position="271"/>
        <end position="292"/>
    </location>
</feature>
<dbReference type="InterPro" id="IPR036259">
    <property type="entry name" value="MFS_trans_sf"/>
</dbReference>
<dbReference type="EMBL" id="NEVH01005889">
    <property type="protein sequence ID" value="PNF38357.1"/>
    <property type="molecule type" value="Genomic_DNA"/>
</dbReference>
<evidence type="ECO:0000256" key="3">
    <source>
        <dbReference type="ARBA" id="ARBA00022989"/>
    </source>
</evidence>
<dbReference type="Gene3D" id="1.20.1250.20">
    <property type="entry name" value="MFS general substrate transporter like domains"/>
    <property type="match status" value="1"/>
</dbReference>
<protein>
    <recommendedName>
        <fullName evidence="6">Major facilitator superfamily (MFS) profile domain-containing protein</fullName>
    </recommendedName>
</protein>
<feature type="transmembrane region" description="Helical" evidence="5">
    <location>
        <begin position="217"/>
        <end position="237"/>
    </location>
</feature>
<feature type="transmembrane region" description="Helical" evidence="5">
    <location>
        <begin position="244"/>
        <end position="265"/>
    </location>
</feature>
<organism evidence="7 8">
    <name type="scientific">Cryptotermes secundus</name>
    <dbReference type="NCBI Taxonomy" id="105785"/>
    <lineage>
        <taxon>Eukaryota</taxon>
        <taxon>Metazoa</taxon>
        <taxon>Ecdysozoa</taxon>
        <taxon>Arthropoda</taxon>
        <taxon>Hexapoda</taxon>
        <taxon>Insecta</taxon>
        <taxon>Pterygota</taxon>
        <taxon>Neoptera</taxon>
        <taxon>Polyneoptera</taxon>
        <taxon>Dictyoptera</taxon>
        <taxon>Blattodea</taxon>
        <taxon>Blattoidea</taxon>
        <taxon>Termitoidae</taxon>
        <taxon>Kalotermitidae</taxon>
        <taxon>Cryptotermitinae</taxon>
        <taxon>Cryptotermes</taxon>
    </lineage>
</organism>
<feature type="transmembrane region" description="Helical" evidence="5">
    <location>
        <begin position="419"/>
        <end position="440"/>
    </location>
</feature>
<name>A0A2J7RBZ5_9NEOP</name>
<keyword evidence="3 5" id="KW-1133">Transmembrane helix</keyword>
<evidence type="ECO:0000313" key="8">
    <source>
        <dbReference type="Proteomes" id="UP000235965"/>
    </source>
</evidence>
<feature type="transmembrane region" description="Helical" evidence="5">
    <location>
        <begin position="480"/>
        <end position="500"/>
    </location>
</feature>
<dbReference type="Proteomes" id="UP000235965">
    <property type="component" value="Unassembled WGS sequence"/>
</dbReference>
<accession>A0A2J7RBZ5</accession>
<evidence type="ECO:0000256" key="2">
    <source>
        <dbReference type="ARBA" id="ARBA00022692"/>
    </source>
</evidence>
<feature type="transmembrane region" description="Helical" evidence="5">
    <location>
        <begin position="304"/>
        <end position="325"/>
    </location>
</feature>
<dbReference type="InterPro" id="IPR020846">
    <property type="entry name" value="MFS_dom"/>
</dbReference>
<evidence type="ECO:0000259" key="6">
    <source>
        <dbReference type="PROSITE" id="PS50850"/>
    </source>
</evidence>
<comment type="subcellular location">
    <subcellularLocation>
        <location evidence="1">Membrane</location>
        <topology evidence="1">Multi-pass membrane protein</topology>
    </subcellularLocation>
</comment>
<dbReference type="SUPFAM" id="SSF103473">
    <property type="entry name" value="MFS general substrate transporter"/>
    <property type="match status" value="1"/>
</dbReference>
<keyword evidence="4 5" id="KW-0472">Membrane</keyword>
<dbReference type="OrthoDB" id="3936150at2759"/>
<evidence type="ECO:0000256" key="4">
    <source>
        <dbReference type="ARBA" id="ARBA00023136"/>
    </source>
</evidence>
<dbReference type="GO" id="GO:0022857">
    <property type="term" value="F:transmembrane transporter activity"/>
    <property type="evidence" value="ECO:0007669"/>
    <property type="project" value="InterPro"/>
</dbReference>
<reference evidence="7 8" key="1">
    <citation type="submission" date="2017-12" db="EMBL/GenBank/DDBJ databases">
        <title>Hemimetabolous genomes reveal molecular basis of termite eusociality.</title>
        <authorList>
            <person name="Harrison M.C."/>
            <person name="Jongepier E."/>
            <person name="Robertson H.M."/>
            <person name="Arning N."/>
            <person name="Bitard-Feildel T."/>
            <person name="Chao H."/>
            <person name="Childers C.P."/>
            <person name="Dinh H."/>
            <person name="Doddapaneni H."/>
            <person name="Dugan S."/>
            <person name="Gowin J."/>
            <person name="Greiner C."/>
            <person name="Han Y."/>
            <person name="Hu H."/>
            <person name="Hughes D.S.T."/>
            <person name="Huylmans A.-K."/>
            <person name="Kemena C."/>
            <person name="Kremer L.P.M."/>
            <person name="Lee S.L."/>
            <person name="Lopez-Ezquerra A."/>
            <person name="Mallet L."/>
            <person name="Monroy-Kuhn J.M."/>
            <person name="Moser A."/>
            <person name="Murali S.C."/>
            <person name="Muzny D.M."/>
            <person name="Otani S."/>
            <person name="Piulachs M.-D."/>
            <person name="Poelchau M."/>
            <person name="Qu J."/>
            <person name="Schaub F."/>
            <person name="Wada-Katsumata A."/>
            <person name="Worley K.C."/>
            <person name="Xie Q."/>
            <person name="Ylla G."/>
            <person name="Poulsen M."/>
            <person name="Gibbs R.A."/>
            <person name="Schal C."/>
            <person name="Richards S."/>
            <person name="Belles X."/>
            <person name="Korb J."/>
            <person name="Bornberg-Bauer E."/>
        </authorList>
    </citation>
    <scope>NUCLEOTIDE SEQUENCE [LARGE SCALE GENOMIC DNA]</scope>
    <source>
        <tissue evidence="7">Whole body</tissue>
    </source>
</reference>